<evidence type="ECO:0000313" key="2">
    <source>
        <dbReference type="EMBL" id="RVW82729.1"/>
    </source>
</evidence>
<dbReference type="InterPro" id="IPR015943">
    <property type="entry name" value="WD40/YVTN_repeat-like_dom_sf"/>
</dbReference>
<dbReference type="SUPFAM" id="SSF50978">
    <property type="entry name" value="WD40 repeat-like"/>
    <property type="match status" value="1"/>
</dbReference>
<protein>
    <submittedName>
        <fullName evidence="2">Ribosome biogenesis protein WDR12-like</fullName>
    </submittedName>
</protein>
<name>A0A438HED5_VITVI</name>
<dbReference type="Gene3D" id="2.130.10.10">
    <property type="entry name" value="YVTN repeat-like/Quinoprotein amine dehydrogenase"/>
    <property type="match status" value="1"/>
</dbReference>
<comment type="caution">
    <text evidence="2">The sequence shown here is derived from an EMBL/GenBank/DDBJ whole genome shotgun (WGS) entry which is preliminary data.</text>
</comment>
<gene>
    <name evidence="2" type="primary">WDR12_2</name>
    <name evidence="2" type="ORF">CK203_046910</name>
</gene>
<reference evidence="2 3" key="1">
    <citation type="journal article" date="2018" name="PLoS Genet.">
        <title>Population sequencing reveals clonal diversity and ancestral inbreeding in the grapevine cultivar Chardonnay.</title>
        <authorList>
            <person name="Roach M.J."/>
            <person name="Johnson D.L."/>
            <person name="Bohlmann J."/>
            <person name="van Vuuren H.J."/>
            <person name="Jones S.J."/>
            <person name="Pretorius I.S."/>
            <person name="Schmidt S.A."/>
            <person name="Borneman A.R."/>
        </authorList>
    </citation>
    <scope>NUCLEOTIDE SEQUENCE [LARGE SCALE GENOMIC DNA]</scope>
    <source>
        <strain evidence="3">cv. Chardonnay</strain>
        <tissue evidence="2">Leaf</tissue>
    </source>
</reference>
<dbReference type="EMBL" id="QGNW01000236">
    <property type="protein sequence ID" value="RVW82729.1"/>
    <property type="molecule type" value="Genomic_DNA"/>
</dbReference>
<keyword evidence="1" id="KW-0853">WD repeat</keyword>
<dbReference type="SMART" id="SM00320">
    <property type="entry name" value="WD40"/>
    <property type="match status" value="1"/>
</dbReference>
<feature type="repeat" description="WD" evidence="1">
    <location>
        <begin position="217"/>
        <end position="257"/>
    </location>
</feature>
<evidence type="ECO:0000313" key="3">
    <source>
        <dbReference type="Proteomes" id="UP000288805"/>
    </source>
</evidence>
<dbReference type="InterPro" id="IPR001680">
    <property type="entry name" value="WD40_rpt"/>
</dbReference>
<organism evidence="2 3">
    <name type="scientific">Vitis vinifera</name>
    <name type="common">Grape</name>
    <dbReference type="NCBI Taxonomy" id="29760"/>
    <lineage>
        <taxon>Eukaryota</taxon>
        <taxon>Viridiplantae</taxon>
        <taxon>Streptophyta</taxon>
        <taxon>Embryophyta</taxon>
        <taxon>Tracheophyta</taxon>
        <taxon>Spermatophyta</taxon>
        <taxon>Magnoliopsida</taxon>
        <taxon>eudicotyledons</taxon>
        <taxon>Gunneridae</taxon>
        <taxon>Pentapetalae</taxon>
        <taxon>rosids</taxon>
        <taxon>Vitales</taxon>
        <taxon>Vitaceae</taxon>
        <taxon>Viteae</taxon>
        <taxon>Vitis</taxon>
    </lineage>
</organism>
<dbReference type="PROSITE" id="PS50082">
    <property type="entry name" value="WD_REPEATS_2"/>
    <property type="match status" value="1"/>
</dbReference>
<proteinExistence type="predicted"/>
<dbReference type="PANTHER" id="PTHR19855:SF11">
    <property type="entry name" value="RIBOSOME BIOGENESIS PROTEIN WDR12"/>
    <property type="match status" value="1"/>
</dbReference>
<dbReference type="AlphaFoldDB" id="A0A438HED5"/>
<sequence length="283" mass="32565">MFWFMDCTINLWRTDEFDVEGDLVSVKKRKVNNEAEESQAEVLHLSYSLKGHLDLQGIEILPFRLSRKKLCPVEITIKLSKRMAFICYPGLFVTGEPILKDDLYTTHHSRTFISHNFKYIEKCGEMLSKVLTFLLQEVLPFPTCLLFSDLSTTESQVALDAKGHPKAGLNEMRANVAMPLLYNLPVKKIIDAYVILFEIDPHYEYNIYFMGEAVSTIVGHTQCVSSVIWPQHETIYSASWDHSVRRWDVETGKDSWNLVSENDLILPFFYFVCMVKANDVSCG</sequence>
<accession>A0A438HED5</accession>
<evidence type="ECO:0000256" key="1">
    <source>
        <dbReference type="PROSITE-ProRule" id="PRU00221"/>
    </source>
</evidence>
<dbReference type="Proteomes" id="UP000288805">
    <property type="component" value="Unassembled WGS sequence"/>
</dbReference>
<dbReference type="PANTHER" id="PTHR19855">
    <property type="entry name" value="WD40 REPEAT PROTEIN 12, 37"/>
    <property type="match status" value="1"/>
</dbReference>
<dbReference type="InterPro" id="IPR036322">
    <property type="entry name" value="WD40_repeat_dom_sf"/>
</dbReference>